<comment type="caution">
    <text evidence="1">The sequence shown here is derived from an EMBL/GenBank/DDBJ whole genome shotgun (WGS) entry which is preliminary data.</text>
</comment>
<organism evidence="1 2">
    <name type="scientific">Coemansia linderi</name>
    <dbReference type="NCBI Taxonomy" id="2663919"/>
    <lineage>
        <taxon>Eukaryota</taxon>
        <taxon>Fungi</taxon>
        <taxon>Fungi incertae sedis</taxon>
        <taxon>Zoopagomycota</taxon>
        <taxon>Kickxellomycotina</taxon>
        <taxon>Kickxellomycetes</taxon>
        <taxon>Kickxellales</taxon>
        <taxon>Kickxellaceae</taxon>
        <taxon>Coemansia</taxon>
    </lineage>
</organism>
<reference evidence="1" key="1">
    <citation type="submission" date="2022-07" db="EMBL/GenBank/DDBJ databases">
        <title>Phylogenomic reconstructions and comparative analyses of Kickxellomycotina fungi.</title>
        <authorList>
            <person name="Reynolds N.K."/>
            <person name="Stajich J.E."/>
            <person name="Barry K."/>
            <person name="Grigoriev I.V."/>
            <person name="Crous P."/>
            <person name="Smith M.E."/>
        </authorList>
    </citation>
    <scope>NUCLEOTIDE SEQUENCE</scope>
    <source>
        <strain evidence="1">BCRC 34191</strain>
    </source>
</reference>
<keyword evidence="2" id="KW-1185">Reference proteome</keyword>
<proteinExistence type="predicted"/>
<evidence type="ECO:0000313" key="2">
    <source>
        <dbReference type="Proteomes" id="UP001140066"/>
    </source>
</evidence>
<dbReference type="Proteomes" id="UP001140066">
    <property type="component" value="Unassembled WGS sequence"/>
</dbReference>
<name>A0ACC1K4C8_9FUNG</name>
<protein>
    <submittedName>
        <fullName evidence="1">Uncharacterized protein</fullName>
    </submittedName>
</protein>
<dbReference type="EMBL" id="JANBUK010002313">
    <property type="protein sequence ID" value="KAJ2773333.1"/>
    <property type="molecule type" value="Genomic_DNA"/>
</dbReference>
<accession>A0ACC1K4C8</accession>
<sequence>MGGDAYAKVYALFNIAYSVGVIIIPTVLPPLMNAVGFAATLGVVSAILVFGAIVLTIQPTMMLRKYGRAAFIGENARTFL</sequence>
<gene>
    <name evidence="1" type="ORF">GGI18_004734</name>
</gene>
<evidence type="ECO:0000313" key="1">
    <source>
        <dbReference type="EMBL" id="KAJ2773333.1"/>
    </source>
</evidence>